<dbReference type="InterPro" id="IPR032710">
    <property type="entry name" value="NTF2-like_dom_sf"/>
</dbReference>
<dbReference type="Gene3D" id="3.10.450.50">
    <property type="match status" value="1"/>
</dbReference>
<evidence type="ECO:0000256" key="1">
    <source>
        <dbReference type="SAM" id="Phobius"/>
    </source>
</evidence>
<dbReference type="InterPro" id="IPR009959">
    <property type="entry name" value="Cyclase_SnoaL-like"/>
</dbReference>
<evidence type="ECO:0000313" key="3">
    <source>
        <dbReference type="Proteomes" id="UP000256708"/>
    </source>
</evidence>
<feature type="transmembrane region" description="Helical" evidence="1">
    <location>
        <begin position="139"/>
        <end position="160"/>
    </location>
</feature>
<keyword evidence="1" id="KW-0472">Membrane</keyword>
<gene>
    <name evidence="2" type="ORF">DXT99_22160</name>
</gene>
<organism evidence="2 3">
    <name type="scientific">Pontibacter diazotrophicus</name>
    <dbReference type="NCBI Taxonomy" id="1400979"/>
    <lineage>
        <taxon>Bacteria</taxon>
        <taxon>Pseudomonadati</taxon>
        <taxon>Bacteroidota</taxon>
        <taxon>Cytophagia</taxon>
        <taxon>Cytophagales</taxon>
        <taxon>Hymenobacteraceae</taxon>
        <taxon>Pontibacter</taxon>
    </lineage>
</organism>
<name>A0A3D8L6M5_9BACT</name>
<dbReference type="Pfam" id="PF07366">
    <property type="entry name" value="SnoaL"/>
    <property type="match status" value="1"/>
</dbReference>
<sequence>MTTEENKKISRRVYEIFSSDNLDALDEMLDRNFIDHYPQPGQGPGIDGVKQMLASLRKAFPDLQWIVKDMVAEDDKVVARLNVAGTHQGMYKGIPATGEQASIPLINIFRIADGKVVERWGVEDQLSLMQQLGSAASSGLARFGKAALAVALPAALVWAWRNDKLPWS</sequence>
<evidence type="ECO:0000313" key="2">
    <source>
        <dbReference type="EMBL" id="RDV12973.1"/>
    </source>
</evidence>
<keyword evidence="1" id="KW-1133">Transmembrane helix</keyword>
<protein>
    <submittedName>
        <fullName evidence="2">Ester cyclase</fullName>
    </submittedName>
</protein>
<dbReference type="SUPFAM" id="SSF54427">
    <property type="entry name" value="NTF2-like"/>
    <property type="match status" value="1"/>
</dbReference>
<dbReference type="OrthoDB" id="4774596at2"/>
<dbReference type="AlphaFoldDB" id="A0A3D8L6M5"/>
<dbReference type="GO" id="GO:0030638">
    <property type="term" value="P:polyketide metabolic process"/>
    <property type="evidence" value="ECO:0007669"/>
    <property type="project" value="InterPro"/>
</dbReference>
<keyword evidence="3" id="KW-1185">Reference proteome</keyword>
<accession>A0A3D8L6M5</accession>
<dbReference type="PANTHER" id="PTHR38436">
    <property type="entry name" value="POLYKETIDE CYCLASE SNOAL-LIKE DOMAIN"/>
    <property type="match status" value="1"/>
</dbReference>
<dbReference type="PANTHER" id="PTHR38436:SF1">
    <property type="entry name" value="ESTER CYCLASE"/>
    <property type="match status" value="1"/>
</dbReference>
<proteinExistence type="predicted"/>
<dbReference type="RefSeq" id="WP_115567782.1">
    <property type="nucleotide sequence ID" value="NZ_QRGR01000031.1"/>
</dbReference>
<reference evidence="3" key="1">
    <citation type="submission" date="2018-08" db="EMBL/GenBank/DDBJ databases">
        <authorList>
            <person name="Liu Z.-W."/>
            <person name="Du Z.-J."/>
        </authorList>
    </citation>
    <scope>NUCLEOTIDE SEQUENCE [LARGE SCALE GENOMIC DNA]</scope>
    <source>
        <strain evidence="3">H4X</strain>
    </source>
</reference>
<keyword evidence="1" id="KW-0812">Transmembrane</keyword>
<comment type="caution">
    <text evidence="2">The sequence shown here is derived from an EMBL/GenBank/DDBJ whole genome shotgun (WGS) entry which is preliminary data.</text>
</comment>
<dbReference type="EMBL" id="QRGR01000031">
    <property type="protein sequence ID" value="RDV12973.1"/>
    <property type="molecule type" value="Genomic_DNA"/>
</dbReference>
<dbReference type="Proteomes" id="UP000256708">
    <property type="component" value="Unassembled WGS sequence"/>
</dbReference>